<evidence type="ECO:0000256" key="3">
    <source>
        <dbReference type="ARBA" id="ARBA00022452"/>
    </source>
</evidence>
<sequence length="662" mass="72557">MEDRVSHMISRAAIAAALACSPAVALAQTSTQTPLSTDQAHAVADVVVTGQSLEETLPKLLSDHGFDVETISARQLRDRGFVDVSQAIEMLVPGAFMTTQAGPFSYVNLSLQGSRSSDVLWTIDGVRINNRLYNSTSPADTLPAAMVERIEVLKGGHGVLYGTQAAAGVVNVVSRPFSRDLTGAVNLGADTNDGLHVNGAVSDAFGRHKFVVWASKDKSDGYDLYDAYQPDVTDKKRGYDVLSGGVKYGYDFTDDLSLTLQYIRTAAALDYPSQSGVSVNDRDETIGIVRLDYTPDTGPQFFLKSYYHQWDTDYYTRPNPSRYWGYKDFGLSGLARFRTRLADYDLGYDFQNYKGRDEVLLIEGETEQVHAVYGQVRTTEAFSSRARLTAGARYNHAGGADTVVWSASGVYDLTDSLYVEGSVGTSFLLPDAEKLYGVDPCCTRGNPNLKPEESLNFNLAFGGRLDAARPLSWQVTAYRREVKNLIAADNSNPPDGFDGIYVNINGKTDVSGAELTVRGDLARSFNYTLAYSYSRERARTTGVQIAGRPEHSAKFNLNYAPVDRPFGASAAVKYVGQTENTVSGFGVQPYGDYAVVDLSAHWFIDGEARRTRLNLRLENALDEDYATSVASAVLRGSSPSRRFLYRRLGMPRTAYVTLGYSF</sequence>
<dbReference type="Pfam" id="PF00593">
    <property type="entry name" value="TonB_dep_Rec_b-barrel"/>
    <property type="match status" value="1"/>
</dbReference>
<keyword evidence="6 12" id="KW-0798">TonB box</keyword>
<reference evidence="16 17" key="1">
    <citation type="submission" date="2024-06" db="EMBL/GenBank/DDBJ databases">
        <title>Sorghum-associated microbial communities from plants grown in Nebraska, USA.</title>
        <authorList>
            <person name="Schachtman D."/>
        </authorList>
    </citation>
    <scope>NUCLEOTIDE SEQUENCE [LARGE SCALE GENOMIC DNA]</scope>
    <source>
        <strain evidence="16 17">2814</strain>
    </source>
</reference>
<feature type="domain" description="TonB-dependent receptor-like beta-barrel" evidence="14">
    <location>
        <begin position="182"/>
        <end position="619"/>
    </location>
</feature>
<dbReference type="CDD" id="cd01347">
    <property type="entry name" value="ligand_gated_channel"/>
    <property type="match status" value="1"/>
</dbReference>
<evidence type="ECO:0000256" key="9">
    <source>
        <dbReference type="ARBA" id="ARBA00023237"/>
    </source>
</evidence>
<evidence type="ECO:0000256" key="12">
    <source>
        <dbReference type="RuleBase" id="RU003357"/>
    </source>
</evidence>
<dbReference type="SUPFAM" id="SSF56935">
    <property type="entry name" value="Porins"/>
    <property type="match status" value="1"/>
</dbReference>
<keyword evidence="7 10" id="KW-0472">Membrane</keyword>
<gene>
    <name evidence="16" type="ORF">ABIE19_002225</name>
</gene>
<dbReference type="PROSITE" id="PS01156">
    <property type="entry name" value="TONB_DEPENDENT_REC_2"/>
    <property type="match status" value="1"/>
</dbReference>
<dbReference type="EMBL" id="JBEPTF010000003">
    <property type="protein sequence ID" value="MET4684288.1"/>
    <property type="molecule type" value="Genomic_DNA"/>
</dbReference>
<feature type="short sequence motif" description="TonB C-terminal box" evidence="11">
    <location>
        <begin position="645"/>
        <end position="662"/>
    </location>
</feature>
<feature type="signal peptide" evidence="13">
    <location>
        <begin position="1"/>
        <end position="27"/>
    </location>
</feature>
<organism evidence="16 17">
    <name type="scientific">Brevundimonas faecalis</name>
    <dbReference type="NCBI Taxonomy" id="947378"/>
    <lineage>
        <taxon>Bacteria</taxon>
        <taxon>Pseudomonadati</taxon>
        <taxon>Pseudomonadota</taxon>
        <taxon>Alphaproteobacteria</taxon>
        <taxon>Caulobacterales</taxon>
        <taxon>Caulobacteraceae</taxon>
        <taxon>Brevundimonas</taxon>
    </lineage>
</organism>
<evidence type="ECO:0000256" key="4">
    <source>
        <dbReference type="ARBA" id="ARBA00022692"/>
    </source>
</evidence>
<evidence type="ECO:0000256" key="7">
    <source>
        <dbReference type="ARBA" id="ARBA00023136"/>
    </source>
</evidence>
<proteinExistence type="inferred from homology"/>
<feature type="domain" description="TonB-dependent receptor plug" evidence="15">
    <location>
        <begin position="66"/>
        <end position="169"/>
    </location>
</feature>
<keyword evidence="2 10" id="KW-0813">Transport</keyword>
<dbReference type="Pfam" id="PF07715">
    <property type="entry name" value="Plug"/>
    <property type="match status" value="1"/>
</dbReference>
<protein>
    <submittedName>
        <fullName evidence="16">Outer membrane cobalamin receptor</fullName>
    </submittedName>
</protein>
<evidence type="ECO:0000256" key="1">
    <source>
        <dbReference type="ARBA" id="ARBA00004571"/>
    </source>
</evidence>
<keyword evidence="8 16" id="KW-0675">Receptor</keyword>
<evidence type="ECO:0000256" key="5">
    <source>
        <dbReference type="ARBA" id="ARBA00022729"/>
    </source>
</evidence>
<evidence type="ECO:0000256" key="11">
    <source>
        <dbReference type="PROSITE-ProRule" id="PRU10144"/>
    </source>
</evidence>
<evidence type="ECO:0000256" key="10">
    <source>
        <dbReference type="PROSITE-ProRule" id="PRU01360"/>
    </source>
</evidence>
<dbReference type="PANTHER" id="PTHR30069:SF29">
    <property type="entry name" value="HEMOGLOBIN AND HEMOGLOBIN-HAPTOGLOBIN-BINDING PROTEIN 1-RELATED"/>
    <property type="match status" value="1"/>
</dbReference>
<dbReference type="InterPro" id="IPR012910">
    <property type="entry name" value="Plug_dom"/>
</dbReference>
<evidence type="ECO:0000256" key="6">
    <source>
        <dbReference type="ARBA" id="ARBA00023077"/>
    </source>
</evidence>
<keyword evidence="9 10" id="KW-0998">Cell outer membrane</keyword>
<comment type="subcellular location">
    <subcellularLocation>
        <location evidence="1 10">Cell outer membrane</location>
        <topology evidence="1 10">Multi-pass membrane protein</topology>
    </subcellularLocation>
</comment>
<dbReference type="InterPro" id="IPR036942">
    <property type="entry name" value="Beta-barrel_TonB_sf"/>
</dbReference>
<accession>A0ABV2RDC8</accession>
<dbReference type="InterPro" id="IPR000531">
    <property type="entry name" value="Beta-barrel_TonB"/>
</dbReference>
<dbReference type="Proteomes" id="UP001549313">
    <property type="component" value="Unassembled WGS sequence"/>
</dbReference>
<comment type="caution">
    <text evidence="16">The sequence shown here is derived from an EMBL/GenBank/DDBJ whole genome shotgun (WGS) entry which is preliminary data.</text>
</comment>
<dbReference type="Gene3D" id="2.170.130.10">
    <property type="entry name" value="TonB-dependent receptor, plug domain"/>
    <property type="match status" value="1"/>
</dbReference>
<evidence type="ECO:0000313" key="16">
    <source>
        <dbReference type="EMBL" id="MET4684288.1"/>
    </source>
</evidence>
<evidence type="ECO:0000256" key="13">
    <source>
        <dbReference type="SAM" id="SignalP"/>
    </source>
</evidence>
<dbReference type="InterPro" id="IPR037066">
    <property type="entry name" value="Plug_dom_sf"/>
</dbReference>
<keyword evidence="3 10" id="KW-1134">Transmembrane beta strand</keyword>
<evidence type="ECO:0000256" key="8">
    <source>
        <dbReference type="ARBA" id="ARBA00023170"/>
    </source>
</evidence>
<name>A0ABV2RDC8_9CAUL</name>
<dbReference type="PROSITE" id="PS52016">
    <property type="entry name" value="TONB_DEPENDENT_REC_3"/>
    <property type="match status" value="1"/>
</dbReference>
<dbReference type="InterPro" id="IPR010917">
    <property type="entry name" value="TonB_rcpt_CS"/>
</dbReference>
<keyword evidence="17" id="KW-1185">Reference proteome</keyword>
<feature type="chain" id="PRO_5046789870" evidence="13">
    <location>
        <begin position="28"/>
        <end position="662"/>
    </location>
</feature>
<comment type="similarity">
    <text evidence="10 12">Belongs to the TonB-dependent receptor family.</text>
</comment>
<evidence type="ECO:0000256" key="2">
    <source>
        <dbReference type="ARBA" id="ARBA00022448"/>
    </source>
</evidence>
<keyword evidence="5 13" id="KW-0732">Signal</keyword>
<dbReference type="Gene3D" id="2.40.170.20">
    <property type="entry name" value="TonB-dependent receptor, beta-barrel domain"/>
    <property type="match status" value="1"/>
</dbReference>
<dbReference type="InterPro" id="IPR039426">
    <property type="entry name" value="TonB-dep_rcpt-like"/>
</dbReference>
<evidence type="ECO:0000313" key="17">
    <source>
        <dbReference type="Proteomes" id="UP001549313"/>
    </source>
</evidence>
<dbReference type="PANTHER" id="PTHR30069">
    <property type="entry name" value="TONB-DEPENDENT OUTER MEMBRANE RECEPTOR"/>
    <property type="match status" value="1"/>
</dbReference>
<evidence type="ECO:0000259" key="15">
    <source>
        <dbReference type="Pfam" id="PF07715"/>
    </source>
</evidence>
<keyword evidence="4 10" id="KW-0812">Transmembrane</keyword>
<evidence type="ECO:0000259" key="14">
    <source>
        <dbReference type="Pfam" id="PF00593"/>
    </source>
</evidence>